<feature type="compositionally biased region" description="Polar residues" evidence="2">
    <location>
        <begin position="218"/>
        <end position="230"/>
    </location>
</feature>
<feature type="compositionally biased region" description="Polar residues" evidence="2">
    <location>
        <begin position="483"/>
        <end position="504"/>
    </location>
</feature>
<reference evidence="3 4" key="1">
    <citation type="journal article" date="2024" name="IMA Fungus">
        <title>IMA Genome - F19 : A genome assembly and annotation guide to empower mycologists, including annotated draft genome sequences of Ceratocystis pirilliformis, Diaporthe australafricana, Fusarium ophioides, Paecilomyces lecythidis, and Sporothrix stenoceras.</title>
        <authorList>
            <person name="Aylward J."/>
            <person name="Wilson A.M."/>
            <person name="Visagie C.M."/>
            <person name="Spraker J."/>
            <person name="Barnes I."/>
            <person name="Buitendag C."/>
            <person name="Ceriani C."/>
            <person name="Del Mar Angel L."/>
            <person name="du Plessis D."/>
            <person name="Fuchs T."/>
            <person name="Gasser K."/>
            <person name="Kramer D."/>
            <person name="Li W."/>
            <person name="Munsamy K."/>
            <person name="Piso A."/>
            <person name="Price J.L."/>
            <person name="Sonnekus B."/>
            <person name="Thomas C."/>
            <person name="van der Nest A."/>
            <person name="van Dijk A."/>
            <person name="van Heerden A."/>
            <person name="van Vuuren N."/>
            <person name="Yilmaz N."/>
            <person name="Duong T.A."/>
            <person name="van der Merwe N.A."/>
            <person name="Wingfield M.J."/>
            <person name="Wingfield B.D."/>
        </authorList>
    </citation>
    <scope>NUCLEOTIDE SEQUENCE [LARGE SCALE GENOMIC DNA]</scope>
    <source>
        <strain evidence="3 4">CMW 18300</strain>
    </source>
</reference>
<feature type="compositionally biased region" description="Low complexity" evidence="2">
    <location>
        <begin position="163"/>
        <end position="173"/>
    </location>
</feature>
<keyword evidence="4" id="KW-1185">Reference proteome</keyword>
<feature type="compositionally biased region" description="Basic and acidic residues" evidence="2">
    <location>
        <begin position="705"/>
        <end position="716"/>
    </location>
</feature>
<feature type="compositionally biased region" description="Basic and acidic residues" evidence="2">
    <location>
        <begin position="394"/>
        <end position="411"/>
    </location>
</feature>
<feature type="compositionally biased region" description="Basic and acidic residues" evidence="2">
    <location>
        <begin position="553"/>
        <end position="563"/>
    </location>
</feature>
<evidence type="ECO:0000256" key="1">
    <source>
        <dbReference type="SAM" id="Coils"/>
    </source>
</evidence>
<feature type="compositionally biased region" description="Polar residues" evidence="2">
    <location>
        <begin position="619"/>
        <end position="629"/>
    </location>
</feature>
<protein>
    <submittedName>
        <fullName evidence="3">Uncharacterized protein</fullName>
    </submittedName>
</protein>
<feature type="region of interest" description="Disordered" evidence="2">
    <location>
        <begin position="394"/>
        <end position="814"/>
    </location>
</feature>
<evidence type="ECO:0000313" key="4">
    <source>
        <dbReference type="Proteomes" id="UP001583177"/>
    </source>
</evidence>
<feature type="region of interest" description="Disordered" evidence="2">
    <location>
        <begin position="283"/>
        <end position="312"/>
    </location>
</feature>
<feature type="compositionally biased region" description="Basic and acidic residues" evidence="2">
    <location>
        <begin position="1"/>
        <end position="12"/>
    </location>
</feature>
<proteinExistence type="predicted"/>
<feature type="compositionally biased region" description="Low complexity" evidence="2">
    <location>
        <begin position="76"/>
        <end position="91"/>
    </location>
</feature>
<feature type="compositionally biased region" description="Basic and acidic residues" evidence="2">
    <location>
        <begin position="741"/>
        <end position="760"/>
    </location>
</feature>
<feature type="compositionally biased region" description="Basic and acidic residues" evidence="2">
    <location>
        <begin position="434"/>
        <end position="445"/>
    </location>
</feature>
<gene>
    <name evidence="3" type="ORF">Daus18300_005876</name>
</gene>
<dbReference type="EMBL" id="JAWRVE010000044">
    <property type="protein sequence ID" value="KAL1868742.1"/>
    <property type="molecule type" value="Genomic_DNA"/>
</dbReference>
<feature type="region of interest" description="Disordered" evidence="2">
    <location>
        <begin position="1"/>
        <end position="192"/>
    </location>
</feature>
<feature type="compositionally biased region" description="Polar residues" evidence="2">
    <location>
        <begin position="454"/>
        <end position="470"/>
    </location>
</feature>
<feature type="coiled-coil region" evidence="1">
    <location>
        <begin position="887"/>
        <end position="914"/>
    </location>
</feature>
<feature type="compositionally biased region" description="Low complexity" evidence="2">
    <location>
        <begin position="643"/>
        <end position="660"/>
    </location>
</feature>
<name>A0ABR3WYL8_9PEZI</name>
<feature type="region of interest" description="Disordered" evidence="2">
    <location>
        <begin position="1108"/>
        <end position="1147"/>
    </location>
</feature>
<feature type="compositionally biased region" description="Basic and acidic residues" evidence="2">
    <location>
        <begin position="774"/>
        <end position="784"/>
    </location>
</feature>
<feature type="compositionally biased region" description="Polar residues" evidence="2">
    <location>
        <begin position="30"/>
        <end position="42"/>
    </location>
</feature>
<accession>A0ABR3WYL8</accession>
<feature type="compositionally biased region" description="Polar residues" evidence="2">
    <location>
        <begin position="516"/>
        <end position="533"/>
    </location>
</feature>
<evidence type="ECO:0000256" key="2">
    <source>
        <dbReference type="SAM" id="MobiDB-lite"/>
    </source>
</evidence>
<keyword evidence="1" id="KW-0175">Coiled coil</keyword>
<comment type="caution">
    <text evidence="3">The sequence shown here is derived from an EMBL/GenBank/DDBJ whole genome shotgun (WGS) entry which is preliminary data.</text>
</comment>
<evidence type="ECO:0000313" key="3">
    <source>
        <dbReference type="EMBL" id="KAL1868742.1"/>
    </source>
</evidence>
<feature type="compositionally biased region" description="Basic and acidic residues" evidence="2">
    <location>
        <begin position="1125"/>
        <end position="1137"/>
    </location>
</feature>
<feature type="region of interest" description="Disordered" evidence="2">
    <location>
        <begin position="208"/>
        <end position="245"/>
    </location>
</feature>
<feature type="compositionally biased region" description="Basic and acidic residues" evidence="2">
    <location>
        <begin position="174"/>
        <end position="192"/>
    </location>
</feature>
<feature type="compositionally biased region" description="Basic and acidic residues" evidence="2">
    <location>
        <begin position="582"/>
        <end position="603"/>
    </location>
</feature>
<organism evidence="3 4">
    <name type="scientific">Diaporthe australafricana</name>
    <dbReference type="NCBI Taxonomy" id="127596"/>
    <lineage>
        <taxon>Eukaryota</taxon>
        <taxon>Fungi</taxon>
        <taxon>Dikarya</taxon>
        <taxon>Ascomycota</taxon>
        <taxon>Pezizomycotina</taxon>
        <taxon>Sordariomycetes</taxon>
        <taxon>Sordariomycetidae</taxon>
        <taxon>Diaporthales</taxon>
        <taxon>Diaporthaceae</taxon>
        <taxon>Diaporthe</taxon>
    </lineage>
</organism>
<dbReference type="Proteomes" id="UP001583177">
    <property type="component" value="Unassembled WGS sequence"/>
</dbReference>
<sequence length="1147" mass="127054">MNGGDDKADQGDKANVLGARANGRTFLPSFANNPTADATVKTNGAPDKENTPATMASGAHSRKQSTSSLPGARSLSPEASRIPRPSSRASPQTRRPFTLDEATDWAKSRLAQGSPSPAPRPTRPGSVNSDYRPLPQLFSQRPIDLGRLGQRRPLNSTRRDGTFSSKDSFGSSSRKGDESDSELDRKMKQFEEDEKIIKSMKEDKKGLFIRPKAGVNGPVNSTTPSRTTSIGGFGNNGANGKESRQSWGFAETGYANPDWIQRFKSEEQALDFAPGRQARIEGFSSFGNRVAGSKRRSTNRSLPGPEEPASVIPRPATVAPIQSPNKSYAWQVDEDFTAGDLQVSNSPPLSFGRANTKLDEIRKLEIDNELDYPIENNRFVPQRTNAKLDEILRREKEAERRYPIPRIEEPSAKSFDSLPASAETRRPSSPPKSAKPDGESHRSQGFEDLLQEVPASTQSNVTREGQQMSRSPPPQTERKDSFGQLNQSSPHASPESKTQTNKQDYSGLDGEKIPNTPVTIYRNTSPTQPSNEHNGPDPNAVSSSLDPTKIVSHAKEDSHDLLRRLARASSKSPSPSPAQEGALDKVQGEDKGVMLGSREKDNPVEEATSGDKAAELNRRLSSTSGTNKTGALAKPTVGFAGISRSPSTKSVSSTQSRASADPTARIEGEMKLFALMDNMSERGSVRAPSPRPNIESESEDEDQKADETPRPPKFEQFDPLSMPTPRVTGAYVETPVTVKTEQYDFKEEAVTSAREPERKAGVQNRDLSTSPRASKLDIQREHVRSNFISKRRRSRPTPPKRSPLTNSVKPPTVEEDLKQIHKSNNIDDSTLDDFDDFIASSQNPDEVEQNLGGGVSDVDNTEDLPYDEQMKRMDQMSKVLNTGLAGIRQAKKGIERLEDRVAQSEQASEFVKNKTSGHIATSQHFHNDHGLHCSQCAATQKSGNMLAYLPIPVPRLYRTEPKTRPTWLGLLLLLLTSYYFLESAFYDRWGRQYVCYRGSPCNWSPEQPDFGYVLPVKVDEWLTGGMVRPHAAHWLEEASDLLADLDDWLTGTDIRDVKPRSILDAERREQHFRRMNKKGYSPEWKPSPAYRAMFEALEREMLAEEEAEARGEAYYGAPDSPVEESMGKDDVLHRASEAQDPPRIVWF</sequence>